<gene>
    <name evidence="1" type="ORF">ADIS_2770</name>
</gene>
<keyword evidence="2" id="KW-1185">Reference proteome</keyword>
<dbReference type="GO" id="GO:0003677">
    <property type="term" value="F:DNA binding"/>
    <property type="evidence" value="ECO:0007669"/>
    <property type="project" value="InterPro"/>
</dbReference>
<dbReference type="STRING" id="1232681.ADIS_2770"/>
<reference evidence="1 2" key="1">
    <citation type="submission" date="2013-02" db="EMBL/GenBank/DDBJ databases">
        <title>A novel strain isolated from Lonar lake, Maharashtra, India.</title>
        <authorList>
            <person name="Singh A."/>
        </authorList>
    </citation>
    <scope>NUCLEOTIDE SEQUENCE [LARGE SCALE GENOMIC DNA]</scope>
    <source>
        <strain evidence="1 2">AK24</strain>
    </source>
</reference>
<dbReference type="EMBL" id="AQHR01000079">
    <property type="protein sequence ID" value="EON76759.1"/>
    <property type="molecule type" value="Genomic_DNA"/>
</dbReference>
<comment type="caution">
    <text evidence="1">The sequence shown here is derived from an EMBL/GenBank/DDBJ whole genome shotgun (WGS) entry which is preliminary data.</text>
</comment>
<proteinExistence type="predicted"/>
<evidence type="ECO:0000313" key="2">
    <source>
        <dbReference type="Proteomes" id="UP000013909"/>
    </source>
</evidence>
<dbReference type="InterPro" id="IPR036515">
    <property type="entry name" value="Transposase_17_sf"/>
</dbReference>
<accession>R7ZRY8</accession>
<dbReference type="AlphaFoldDB" id="R7ZRY8"/>
<name>R7ZRY8_9BACT</name>
<dbReference type="GO" id="GO:0006313">
    <property type="term" value="P:DNA transposition"/>
    <property type="evidence" value="ECO:0007669"/>
    <property type="project" value="InterPro"/>
</dbReference>
<protein>
    <submittedName>
        <fullName evidence="1">Putative transposase</fullName>
    </submittedName>
</protein>
<evidence type="ECO:0000313" key="1">
    <source>
        <dbReference type="EMBL" id="EON76759.1"/>
    </source>
</evidence>
<dbReference type="PATRIC" id="fig|1288963.3.peg.2759"/>
<sequence>MSDSLFVGKGIITNKGQKLIAINGMLDYIHILIGMKPSRCLCDR</sequence>
<organism evidence="1 2">
    <name type="scientific">Lunatimonas lonarensis</name>
    <dbReference type="NCBI Taxonomy" id="1232681"/>
    <lineage>
        <taxon>Bacteria</taxon>
        <taxon>Pseudomonadati</taxon>
        <taxon>Bacteroidota</taxon>
        <taxon>Cytophagia</taxon>
        <taxon>Cytophagales</taxon>
        <taxon>Cyclobacteriaceae</taxon>
    </lineage>
</organism>
<dbReference type="SUPFAM" id="SSF143422">
    <property type="entry name" value="Transposase IS200-like"/>
    <property type="match status" value="1"/>
</dbReference>
<dbReference type="GO" id="GO:0004803">
    <property type="term" value="F:transposase activity"/>
    <property type="evidence" value="ECO:0007669"/>
    <property type="project" value="InterPro"/>
</dbReference>
<dbReference type="Proteomes" id="UP000013909">
    <property type="component" value="Unassembled WGS sequence"/>
</dbReference>